<protein>
    <submittedName>
        <fullName evidence="1">Uncharacterized protein</fullName>
    </submittedName>
</protein>
<organism evidence="1 2">
    <name type="scientific">Aquamicrobium zhengzhouense</name>
    <dbReference type="NCBI Taxonomy" id="2781738"/>
    <lineage>
        <taxon>Bacteria</taxon>
        <taxon>Pseudomonadati</taxon>
        <taxon>Pseudomonadota</taxon>
        <taxon>Alphaproteobacteria</taxon>
        <taxon>Hyphomicrobiales</taxon>
        <taxon>Phyllobacteriaceae</taxon>
        <taxon>Aquamicrobium</taxon>
    </lineage>
</organism>
<keyword evidence="2" id="KW-1185">Reference proteome</keyword>
<accession>A0ABS0SGC9</accession>
<gene>
    <name evidence="1" type="ORF">IOD40_12545</name>
</gene>
<dbReference type="EMBL" id="JADGMQ010000008">
    <property type="protein sequence ID" value="MBI1621488.1"/>
    <property type="molecule type" value="Genomic_DNA"/>
</dbReference>
<dbReference type="Proteomes" id="UP000601789">
    <property type="component" value="Unassembled WGS sequence"/>
</dbReference>
<sequence>MIKIGTLVSYAGGHGKVDRTSVRTGAKLYRVNDKWMTKDSLTILG</sequence>
<evidence type="ECO:0000313" key="1">
    <source>
        <dbReference type="EMBL" id="MBI1621488.1"/>
    </source>
</evidence>
<name>A0ABS0SGC9_9HYPH</name>
<evidence type="ECO:0000313" key="2">
    <source>
        <dbReference type="Proteomes" id="UP000601789"/>
    </source>
</evidence>
<proteinExistence type="predicted"/>
<dbReference type="RefSeq" id="WP_198476888.1">
    <property type="nucleotide sequence ID" value="NZ_JADGMQ010000008.1"/>
</dbReference>
<reference evidence="1 2" key="1">
    <citation type="submission" date="2020-10" db="EMBL/GenBank/DDBJ databases">
        <title>Aquamicrobium zhengzhouensis sp. nov., a exopolysaccharide producing bacterium isolated from farmland soil.</title>
        <authorList>
            <person name="Wang X."/>
        </authorList>
    </citation>
    <scope>NUCLEOTIDE SEQUENCE [LARGE SCALE GENOMIC DNA]</scope>
    <source>
        <strain evidence="2">cd-1</strain>
    </source>
</reference>
<comment type="caution">
    <text evidence="1">The sequence shown here is derived from an EMBL/GenBank/DDBJ whole genome shotgun (WGS) entry which is preliminary data.</text>
</comment>